<dbReference type="EMBL" id="BATL01000023">
    <property type="protein sequence ID" value="GAD75257.1"/>
    <property type="molecule type" value="Genomic_DNA"/>
</dbReference>
<dbReference type="RefSeq" id="WP_021709016.1">
    <property type="nucleotide sequence ID" value="NZ_BAOB01000408.1"/>
</dbReference>
<proteinExistence type="predicted"/>
<gene>
    <name evidence="1" type="ORF">VAZ01S_023_00240</name>
</gene>
<comment type="caution">
    <text evidence="1">The sequence shown here is derived from an EMBL/GenBank/DDBJ whole genome shotgun (WGS) entry which is preliminary data.</text>
</comment>
<evidence type="ECO:0000313" key="2">
    <source>
        <dbReference type="Proteomes" id="UP000016567"/>
    </source>
</evidence>
<name>U3APP8_9VIBR</name>
<dbReference type="AlphaFoldDB" id="U3APP8"/>
<keyword evidence="2" id="KW-1185">Reference proteome</keyword>
<reference evidence="1 2" key="1">
    <citation type="submission" date="2013-09" db="EMBL/GenBank/DDBJ databases">
        <title>Whole genome shotgun sequence of Vibrio azureus NBRC 104587.</title>
        <authorList>
            <person name="Isaki S."/>
            <person name="Hosoyama A."/>
            <person name="Numata M."/>
            <person name="Hashimoto M."/>
            <person name="Hosoyama Y."/>
            <person name="Tsuchikane K."/>
            <person name="Noguchi M."/>
            <person name="Hirakata S."/>
            <person name="Ichikawa N."/>
            <person name="Ohji S."/>
            <person name="Yamazoe A."/>
            <person name="Fujita N."/>
        </authorList>
    </citation>
    <scope>NUCLEOTIDE SEQUENCE [LARGE SCALE GENOMIC DNA]</scope>
    <source>
        <strain evidence="1 2">NBRC 104587</strain>
    </source>
</reference>
<evidence type="ECO:0000313" key="1">
    <source>
        <dbReference type="EMBL" id="GAD75257.1"/>
    </source>
</evidence>
<dbReference type="STRING" id="1219077.VAZ01S_023_00240"/>
<sequence length="60" mass="7198">MAIEKPNMNLVIKSEAEYKKVMGQLYELCSHPLYFECRHYDQDIKEMQDALDKWDEDNSL</sequence>
<protein>
    <submittedName>
        <fullName evidence="1">Uncharacterized protein</fullName>
    </submittedName>
</protein>
<accession>U3APP8</accession>
<dbReference type="Proteomes" id="UP000016567">
    <property type="component" value="Unassembled WGS sequence"/>
</dbReference>
<organism evidence="1 2">
    <name type="scientific">Vibrio azureus NBRC 104587</name>
    <dbReference type="NCBI Taxonomy" id="1219077"/>
    <lineage>
        <taxon>Bacteria</taxon>
        <taxon>Pseudomonadati</taxon>
        <taxon>Pseudomonadota</taxon>
        <taxon>Gammaproteobacteria</taxon>
        <taxon>Vibrionales</taxon>
        <taxon>Vibrionaceae</taxon>
        <taxon>Vibrio</taxon>
    </lineage>
</organism>